<protein>
    <submittedName>
        <fullName evidence="2">Uncharacterized protein</fullName>
    </submittedName>
</protein>
<gene>
    <name evidence="2" type="ORF">QBC42DRAFT_219210</name>
</gene>
<dbReference type="EMBL" id="MU864941">
    <property type="protein sequence ID" value="KAK4465242.1"/>
    <property type="molecule type" value="Genomic_DNA"/>
</dbReference>
<sequence length="457" mass="51764">MATSSSHPTTPPPTMAESFYFGSQATTVVRLSPGPSFLDGRHEDMYRNEEDIQLQKSIEQGIIQSMGEGDDVDMIIQAQLSPCSNSSDEDQHMRGVGQKRSEYDDTAYLPSEGYGEDYYDEEDEFEGSAEWQRKIDEMDDDSDEDGHSTSSDWDNYGSLPLIVGDYEEILARIEGSDDWNADQKKLHKLIYLRGLHPMIPSHWRLCFKMWGVTAPILDDVFTPQSSRKRTAIRAYGSVQHAGKALESLFYLSQHVTDNEELELQEKSAPMVARTLRNYYKWAVRDCGLDPQKNIPVVLVKDYQTTFGQEGAADSQDSVSTSSGSDMELNEERDDEDQEMQRFARALDKDLERRLSRLGRQWHDALWDQKRQQYIAPLPTLYGLAVVQHIVGVVSLDPNSAKNSVVVLEQVKLNDRGQWLWNALSLALPINLARDSLYDLRNTGVVHADQPDASDPDL</sequence>
<organism evidence="2 3">
    <name type="scientific">Cladorrhinum samala</name>
    <dbReference type="NCBI Taxonomy" id="585594"/>
    <lineage>
        <taxon>Eukaryota</taxon>
        <taxon>Fungi</taxon>
        <taxon>Dikarya</taxon>
        <taxon>Ascomycota</taxon>
        <taxon>Pezizomycotina</taxon>
        <taxon>Sordariomycetes</taxon>
        <taxon>Sordariomycetidae</taxon>
        <taxon>Sordariales</taxon>
        <taxon>Podosporaceae</taxon>
        <taxon>Cladorrhinum</taxon>
    </lineage>
</organism>
<comment type="caution">
    <text evidence="2">The sequence shown here is derived from an EMBL/GenBank/DDBJ whole genome shotgun (WGS) entry which is preliminary data.</text>
</comment>
<accession>A0AAV9HWL2</accession>
<evidence type="ECO:0000313" key="2">
    <source>
        <dbReference type="EMBL" id="KAK4465242.1"/>
    </source>
</evidence>
<reference evidence="2" key="2">
    <citation type="submission" date="2023-06" db="EMBL/GenBank/DDBJ databases">
        <authorList>
            <consortium name="Lawrence Berkeley National Laboratory"/>
            <person name="Mondo S.J."/>
            <person name="Hensen N."/>
            <person name="Bonometti L."/>
            <person name="Westerberg I."/>
            <person name="Brannstrom I.O."/>
            <person name="Guillou S."/>
            <person name="Cros-Aarteil S."/>
            <person name="Calhoun S."/>
            <person name="Haridas S."/>
            <person name="Kuo A."/>
            <person name="Pangilinan J."/>
            <person name="Riley R."/>
            <person name="Labutti K."/>
            <person name="Andreopoulos B."/>
            <person name="Lipzen A."/>
            <person name="Chen C."/>
            <person name="Yanf M."/>
            <person name="Daum C."/>
            <person name="Ng V."/>
            <person name="Clum A."/>
            <person name="Steindorff A."/>
            <person name="Ohm R."/>
            <person name="Martin F."/>
            <person name="Silar P."/>
            <person name="Natvig D."/>
            <person name="Lalanne C."/>
            <person name="Gautier V."/>
            <person name="Ament-Velasquez S.L."/>
            <person name="Kruys A."/>
            <person name="Hutchinson M.I."/>
            <person name="Powell A.J."/>
            <person name="Barry K."/>
            <person name="Miller A.N."/>
            <person name="Grigoriev I.V."/>
            <person name="Debuchy R."/>
            <person name="Gladieux P."/>
            <person name="Thoren M.H."/>
            <person name="Johannesson H."/>
        </authorList>
    </citation>
    <scope>NUCLEOTIDE SEQUENCE</scope>
    <source>
        <strain evidence="2">PSN324</strain>
    </source>
</reference>
<dbReference type="Proteomes" id="UP001321749">
    <property type="component" value="Unassembled WGS sequence"/>
</dbReference>
<evidence type="ECO:0000313" key="3">
    <source>
        <dbReference type="Proteomes" id="UP001321749"/>
    </source>
</evidence>
<feature type="compositionally biased region" description="Low complexity" evidence="1">
    <location>
        <begin position="313"/>
        <end position="325"/>
    </location>
</feature>
<proteinExistence type="predicted"/>
<feature type="region of interest" description="Disordered" evidence="1">
    <location>
        <begin position="308"/>
        <end position="338"/>
    </location>
</feature>
<feature type="compositionally biased region" description="Acidic residues" evidence="1">
    <location>
        <begin position="327"/>
        <end position="337"/>
    </location>
</feature>
<dbReference type="AlphaFoldDB" id="A0AAV9HWL2"/>
<reference evidence="2" key="1">
    <citation type="journal article" date="2023" name="Mol. Phylogenet. Evol.">
        <title>Genome-scale phylogeny and comparative genomics of the fungal order Sordariales.</title>
        <authorList>
            <person name="Hensen N."/>
            <person name="Bonometti L."/>
            <person name="Westerberg I."/>
            <person name="Brannstrom I.O."/>
            <person name="Guillou S."/>
            <person name="Cros-Aarteil S."/>
            <person name="Calhoun S."/>
            <person name="Haridas S."/>
            <person name="Kuo A."/>
            <person name="Mondo S."/>
            <person name="Pangilinan J."/>
            <person name="Riley R."/>
            <person name="LaButti K."/>
            <person name="Andreopoulos B."/>
            <person name="Lipzen A."/>
            <person name="Chen C."/>
            <person name="Yan M."/>
            <person name="Daum C."/>
            <person name="Ng V."/>
            <person name="Clum A."/>
            <person name="Steindorff A."/>
            <person name="Ohm R.A."/>
            <person name="Martin F."/>
            <person name="Silar P."/>
            <person name="Natvig D.O."/>
            <person name="Lalanne C."/>
            <person name="Gautier V."/>
            <person name="Ament-Velasquez S.L."/>
            <person name="Kruys A."/>
            <person name="Hutchinson M.I."/>
            <person name="Powell A.J."/>
            <person name="Barry K."/>
            <person name="Miller A.N."/>
            <person name="Grigoriev I.V."/>
            <person name="Debuchy R."/>
            <person name="Gladieux P."/>
            <person name="Hiltunen Thoren M."/>
            <person name="Johannesson H."/>
        </authorList>
    </citation>
    <scope>NUCLEOTIDE SEQUENCE</scope>
    <source>
        <strain evidence="2">PSN324</strain>
    </source>
</reference>
<evidence type="ECO:0000256" key="1">
    <source>
        <dbReference type="SAM" id="MobiDB-lite"/>
    </source>
</evidence>
<name>A0AAV9HWL2_9PEZI</name>
<keyword evidence="3" id="KW-1185">Reference proteome</keyword>